<proteinExistence type="predicted"/>
<feature type="coiled-coil region" evidence="1">
    <location>
        <begin position="85"/>
        <end position="133"/>
    </location>
</feature>
<reference evidence="3" key="1">
    <citation type="submission" date="2018-02" db="EMBL/GenBank/DDBJ databases">
        <title>Rhizophora mucronata_Transcriptome.</title>
        <authorList>
            <person name="Meera S.P."/>
            <person name="Sreeshan A."/>
            <person name="Augustine A."/>
        </authorList>
    </citation>
    <scope>NUCLEOTIDE SEQUENCE</scope>
    <source>
        <tissue evidence="3">Leaf</tissue>
    </source>
</reference>
<dbReference type="EMBL" id="GGEC01012246">
    <property type="protein sequence ID" value="MBW92729.1"/>
    <property type="molecule type" value="Transcribed_RNA"/>
</dbReference>
<protein>
    <submittedName>
        <fullName evidence="3">Uncharacterized protein</fullName>
    </submittedName>
</protein>
<keyword evidence="1" id="KW-0175">Coiled coil</keyword>
<evidence type="ECO:0000256" key="2">
    <source>
        <dbReference type="SAM" id="MobiDB-lite"/>
    </source>
</evidence>
<evidence type="ECO:0000256" key="1">
    <source>
        <dbReference type="SAM" id="Coils"/>
    </source>
</evidence>
<organism evidence="3">
    <name type="scientific">Rhizophora mucronata</name>
    <name type="common">Asiatic mangrove</name>
    <dbReference type="NCBI Taxonomy" id="61149"/>
    <lineage>
        <taxon>Eukaryota</taxon>
        <taxon>Viridiplantae</taxon>
        <taxon>Streptophyta</taxon>
        <taxon>Embryophyta</taxon>
        <taxon>Tracheophyta</taxon>
        <taxon>Spermatophyta</taxon>
        <taxon>Magnoliopsida</taxon>
        <taxon>eudicotyledons</taxon>
        <taxon>Gunneridae</taxon>
        <taxon>Pentapetalae</taxon>
        <taxon>rosids</taxon>
        <taxon>fabids</taxon>
        <taxon>Malpighiales</taxon>
        <taxon>Rhizophoraceae</taxon>
        <taxon>Rhizophora</taxon>
    </lineage>
</organism>
<sequence>MAGLPSLSLSLAADCANISVMQKMQWSAQSIKCFLKPNTYPVCRRTALEMTGEKAAIKRIKKFYIRGYHREPEKLGLAETIRTEINDLNKTVAEQGENVNKLKQILTHGVEQIDWLENNVNDMKGRVEKMKQKFGRPSRRIYSYDDGAPGADACQNERKKPGPDDVV</sequence>
<name>A0A2P2JH21_RHIMU</name>
<evidence type="ECO:0000313" key="3">
    <source>
        <dbReference type="EMBL" id="MBW92729.1"/>
    </source>
</evidence>
<feature type="region of interest" description="Disordered" evidence="2">
    <location>
        <begin position="138"/>
        <end position="167"/>
    </location>
</feature>
<dbReference type="AlphaFoldDB" id="A0A2P2JH21"/>
<feature type="compositionally biased region" description="Basic and acidic residues" evidence="2">
    <location>
        <begin position="155"/>
        <end position="167"/>
    </location>
</feature>
<accession>A0A2P2JH21</accession>